<comment type="caution">
    <text evidence="3">The sequence shown here is derived from an EMBL/GenBank/DDBJ whole genome shotgun (WGS) entry which is preliminary data.</text>
</comment>
<gene>
    <name evidence="3" type="ORF">A7S51_23085</name>
</gene>
<dbReference type="EMBL" id="MLTE01000021">
    <property type="protein sequence ID" value="OHJ47054.1"/>
    <property type="molecule type" value="Genomic_DNA"/>
</dbReference>
<dbReference type="Pfam" id="PF01575">
    <property type="entry name" value="MaoC_dehydratas"/>
    <property type="match status" value="1"/>
</dbReference>
<dbReference type="SUPFAM" id="SSF54637">
    <property type="entry name" value="Thioesterase/thiol ester dehydrase-isomerase"/>
    <property type="match status" value="1"/>
</dbReference>
<evidence type="ECO:0000313" key="3">
    <source>
        <dbReference type="EMBL" id="OHJ47054.1"/>
    </source>
</evidence>
<evidence type="ECO:0000259" key="2">
    <source>
        <dbReference type="Pfam" id="PF01575"/>
    </source>
</evidence>
<protein>
    <submittedName>
        <fullName evidence="3">Enoyl-CoA hydratase</fullName>
    </submittedName>
</protein>
<dbReference type="PANTHER" id="PTHR43437:SF3">
    <property type="entry name" value="HYDROXYACYL-THIOESTER DEHYDRATASE TYPE 2, MITOCHONDRIAL"/>
    <property type="match status" value="1"/>
</dbReference>
<proteinExistence type="predicted"/>
<evidence type="ECO:0000313" key="4">
    <source>
        <dbReference type="Proteomes" id="UP000866740"/>
    </source>
</evidence>
<name>A0A3F3J4K1_SALER</name>
<dbReference type="Proteomes" id="UP000866740">
    <property type="component" value="Unassembled WGS sequence"/>
</dbReference>
<dbReference type="PANTHER" id="PTHR43437">
    <property type="entry name" value="HYDROXYACYL-THIOESTER DEHYDRATASE TYPE 2, MITOCHONDRIAL-RELATED"/>
    <property type="match status" value="1"/>
</dbReference>
<dbReference type="AlphaFoldDB" id="A0A3F3J4K1"/>
<organism evidence="3 4">
    <name type="scientific">Salmonella enterica</name>
    <name type="common">Salmonella choleraesuis</name>
    <dbReference type="NCBI Taxonomy" id="28901"/>
    <lineage>
        <taxon>Bacteria</taxon>
        <taxon>Pseudomonadati</taxon>
        <taxon>Pseudomonadota</taxon>
        <taxon>Gammaproteobacteria</taxon>
        <taxon>Enterobacterales</taxon>
        <taxon>Enterobacteriaceae</taxon>
        <taxon>Salmonella</taxon>
    </lineage>
</organism>
<dbReference type="InterPro" id="IPR002539">
    <property type="entry name" value="MaoC-like_dom"/>
</dbReference>
<dbReference type="Gene3D" id="3.10.129.10">
    <property type="entry name" value="Hotdog Thioesterase"/>
    <property type="match status" value="1"/>
</dbReference>
<dbReference type="InterPro" id="IPR050965">
    <property type="entry name" value="UPF0336/Enoyl-CoA_hydratase"/>
</dbReference>
<dbReference type="GO" id="GO:0019171">
    <property type="term" value="F:(3R)-hydroxyacyl-[acyl-carrier-protein] dehydratase activity"/>
    <property type="evidence" value="ECO:0007669"/>
    <property type="project" value="TreeGrafter"/>
</dbReference>
<sequence>MTVSYTINDMFIGQKACFEKTITESDVLLFSGISGDINPVHINDVVAKESIFGRRVAHGVLVSGLTSAVLGMQLPGEGTIYLGQDSKFRRPVYIGDTVKATCEVIELNTEKNIVRLATTTTNQNNEIVIEGIAVVMAPKKRA</sequence>
<accession>A0A3F3J4K1</accession>
<keyword evidence="1" id="KW-0456">Lyase</keyword>
<dbReference type="FunFam" id="3.10.129.10:FF:000042">
    <property type="entry name" value="MaoC domain protein dehydratase"/>
    <property type="match status" value="1"/>
</dbReference>
<dbReference type="GO" id="GO:0006633">
    <property type="term" value="P:fatty acid biosynthetic process"/>
    <property type="evidence" value="ECO:0007669"/>
    <property type="project" value="TreeGrafter"/>
</dbReference>
<dbReference type="CDD" id="cd03449">
    <property type="entry name" value="R_hydratase"/>
    <property type="match status" value="1"/>
</dbReference>
<dbReference type="InterPro" id="IPR029069">
    <property type="entry name" value="HotDog_dom_sf"/>
</dbReference>
<feature type="domain" description="MaoC-like" evidence="2">
    <location>
        <begin position="18"/>
        <end position="120"/>
    </location>
</feature>
<evidence type="ECO:0000256" key="1">
    <source>
        <dbReference type="ARBA" id="ARBA00023239"/>
    </source>
</evidence>
<reference evidence="3 4" key="1">
    <citation type="submission" date="2016-09" db="EMBL/GenBank/DDBJ databases">
        <title>Whole genome sequencing of Salmonella enterica.</title>
        <authorList>
            <person name="Bell R."/>
        </authorList>
    </citation>
    <scope>NUCLEOTIDE SEQUENCE [LARGE SCALE GENOMIC DNA]</scope>
    <source>
        <strain evidence="3 4">CFSAN044929</strain>
    </source>
</reference>